<feature type="transmembrane region" description="Helical" evidence="1">
    <location>
        <begin position="119"/>
        <end position="145"/>
    </location>
</feature>
<reference evidence="2 3" key="1">
    <citation type="journal article" date="2019" name="Lett. Appl. Microbiol.">
        <title>A case of 'blown pack' spoilage of vacuum-packaged pork likely associated with Clostridium estertheticum in Canada.</title>
        <authorList>
            <person name="Zhang P."/>
            <person name="Ward P."/>
            <person name="McMullen L.M."/>
            <person name="Yang X."/>
        </authorList>
    </citation>
    <scope>NUCLEOTIDE SEQUENCE [LARGE SCALE GENOMIC DNA]</scope>
    <source>
        <strain evidence="2 3">MA19</strain>
    </source>
</reference>
<keyword evidence="1" id="KW-1133">Transmembrane helix</keyword>
<feature type="transmembrane region" description="Helical" evidence="1">
    <location>
        <begin position="340"/>
        <end position="358"/>
    </location>
</feature>
<evidence type="ECO:0000256" key="1">
    <source>
        <dbReference type="SAM" id="Phobius"/>
    </source>
</evidence>
<dbReference type="Proteomes" id="UP000342249">
    <property type="component" value="Unassembled WGS sequence"/>
</dbReference>
<gene>
    <name evidence="2" type="ORF">E4V82_17755</name>
</gene>
<organism evidence="2 3">
    <name type="scientific">Clostridium estertheticum</name>
    <dbReference type="NCBI Taxonomy" id="238834"/>
    <lineage>
        <taxon>Bacteria</taxon>
        <taxon>Bacillati</taxon>
        <taxon>Bacillota</taxon>
        <taxon>Clostridia</taxon>
        <taxon>Eubacteriales</taxon>
        <taxon>Clostridiaceae</taxon>
        <taxon>Clostridium</taxon>
    </lineage>
</organism>
<keyword evidence="1" id="KW-0812">Transmembrane</keyword>
<dbReference type="EMBL" id="SPSF01000043">
    <property type="protein sequence ID" value="MPQ63944.1"/>
    <property type="molecule type" value="Genomic_DNA"/>
</dbReference>
<keyword evidence="1" id="KW-0472">Membrane</keyword>
<protein>
    <recommendedName>
        <fullName evidence="4">Glycosyltransferase RgtA/B/C/D-like domain-containing protein</fullName>
    </recommendedName>
</protein>
<feature type="transmembrane region" description="Helical" evidence="1">
    <location>
        <begin position="188"/>
        <end position="204"/>
    </location>
</feature>
<accession>A0A5N7ISP5</accession>
<evidence type="ECO:0000313" key="3">
    <source>
        <dbReference type="Proteomes" id="UP000342249"/>
    </source>
</evidence>
<evidence type="ECO:0000313" key="2">
    <source>
        <dbReference type="EMBL" id="MPQ63944.1"/>
    </source>
</evidence>
<feature type="transmembrane region" description="Helical" evidence="1">
    <location>
        <begin position="9"/>
        <end position="27"/>
    </location>
</feature>
<sequence>MLLNIKRTLLILFVVTIISFLSIFKQMGLGSEWIEIIGITSFFIVTLFLISNNKDKKLTQFMLTGFLLRFGLAIIQTYLYNLPDSTSDAVSFELVGYEMSLHGSIVYIISNSTEAYTKLIAIVYLFLGRIPIFLLLINVFLGVLLIKISYKIVLQMNGTYKQARIASLIISIYPMLNLYSAISRREMFNIVFFALSFLYFLKWMSTLRNKEMLKAVSCILISAVFHSATAFVLFIYIFTYLFYKNKNLKYKFRKPGTKIIVILAVTVIVVLTFNLVTKKVSSIQSFSPQGLTNFLINCPIGRGNYLSTLYPISFFDIIWQTPIRIFYFCFGPFSTNILDIFSILFDSIFFIIFSIIILKNYTKVIINRKSQIVTALMVITTILVVFSWGTVNFGTAIRHRQTISWLLICITSLCYKRPNK</sequence>
<feature type="transmembrane region" description="Helical" evidence="1">
    <location>
        <begin position="165"/>
        <end position="182"/>
    </location>
</feature>
<feature type="transmembrane region" description="Helical" evidence="1">
    <location>
        <begin position="33"/>
        <end position="50"/>
    </location>
</feature>
<feature type="transmembrane region" description="Helical" evidence="1">
    <location>
        <begin position="62"/>
        <end position="80"/>
    </location>
</feature>
<comment type="caution">
    <text evidence="2">The sequence shown here is derived from an EMBL/GenBank/DDBJ whole genome shotgun (WGS) entry which is preliminary data.</text>
</comment>
<feature type="transmembrane region" description="Helical" evidence="1">
    <location>
        <begin position="309"/>
        <end position="328"/>
    </location>
</feature>
<feature type="transmembrane region" description="Helical" evidence="1">
    <location>
        <begin position="216"/>
        <end position="239"/>
    </location>
</feature>
<name>A0A5N7ISP5_9CLOT</name>
<dbReference type="RefSeq" id="WP_152753346.1">
    <property type="nucleotide sequence ID" value="NZ_SPSE01000044.1"/>
</dbReference>
<proteinExistence type="predicted"/>
<feature type="transmembrane region" description="Helical" evidence="1">
    <location>
        <begin position="259"/>
        <end position="277"/>
    </location>
</feature>
<feature type="transmembrane region" description="Helical" evidence="1">
    <location>
        <begin position="370"/>
        <end position="391"/>
    </location>
</feature>
<evidence type="ECO:0008006" key="4">
    <source>
        <dbReference type="Google" id="ProtNLM"/>
    </source>
</evidence>
<dbReference type="AlphaFoldDB" id="A0A5N7ISP5"/>